<keyword evidence="9" id="KW-0472">Membrane</keyword>
<dbReference type="InterPro" id="IPR033900">
    <property type="entry name" value="Gram_neg_porin_domain"/>
</dbReference>
<dbReference type="EMBL" id="JAVIZN010000001">
    <property type="protein sequence ID" value="MDR6201333.1"/>
    <property type="molecule type" value="Genomic_DNA"/>
</dbReference>
<evidence type="ECO:0000256" key="10">
    <source>
        <dbReference type="ARBA" id="ARBA00023237"/>
    </source>
</evidence>
<organism evidence="13 14">
    <name type="scientific">Paraburkholderia graminis</name>
    <dbReference type="NCBI Taxonomy" id="60548"/>
    <lineage>
        <taxon>Bacteria</taxon>
        <taxon>Pseudomonadati</taxon>
        <taxon>Pseudomonadota</taxon>
        <taxon>Betaproteobacteria</taxon>
        <taxon>Burkholderiales</taxon>
        <taxon>Burkholderiaceae</taxon>
        <taxon>Paraburkholderia</taxon>
    </lineage>
</organism>
<keyword evidence="8" id="KW-0626">Porin</keyword>
<evidence type="ECO:0000256" key="1">
    <source>
        <dbReference type="ARBA" id="ARBA00004571"/>
    </source>
</evidence>
<evidence type="ECO:0000256" key="8">
    <source>
        <dbReference type="ARBA" id="ARBA00023114"/>
    </source>
</evidence>
<dbReference type="GO" id="GO:0015288">
    <property type="term" value="F:porin activity"/>
    <property type="evidence" value="ECO:0007669"/>
    <property type="project" value="UniProtKB-KW"/>
</dbReference>
<proteinExistence type="predicted"/>
<dbReference type="Proteomes" id="UP001245184">
    <property type="component" value="Unassembled WGS sequence"/>
</dbReference>
<comment type="caution">
    <text evidence="13">The sequence shown here is derived from an EMBL/GenBank/DDBJ whole genome shotgun (WGS) entry which is preliminary data.</text>
</comment>
<evidence type="ECO:0000256" key="9">
    <source>
        <dbReference type="ARBA" id="ARBA00023136"/>
    </source>
</evidence>
<evidence type="ECO:0000313" key="14">
    <source>
        <dbReference type="Proteomes" id="UP001245184"/>
    </source>
</evidence>
<dbReference type="AlphaFoldDB" id="A0ABD5C8X7"/>
<dbReference type="GO" id="GO:0009279">
    <property type="term" value="C:cell outer membrane"/>
    <property type="evidence" value="ECO:0007669"/>
    <property type="project" value="UniProtKB-SubCell"/>
</dbReference>
<keyword evidence="4" id="KW-1134">Transmembrane beta strand</keyword>
<gene>
    <name evidence="13" type="ORF">QF025_000053</name>
</gene>
<name>A0ABD5C8X7_9BURK</name>
<dbReference type="PANTHER" id="PTHR34501:SF9">
    <property type="entry name" value="MAJOR OUTER MEMBRANE PROTEIN P.IA"/>
    <property type="match status" value="1"/>
</dbReference>
<keyword evidence="7" id="KW-0406">Ion transport</keyword>
<evidence type="ECO:0000256" key="6">
    <source>
        <dbReference type="ARBA" id="ARBA00022729"/>
    </source>
</evidence>
<sequence>MKKTFIAAAVLGSVSTLSAAQSSVTLYGLVDAGIAYTNNQGGNTSWQLRDGNLDASRWGVVGSEDLGGGRKAVFQLENGFNVNNGKLAQDSRLFGRQAFVGVADNTFGSVTLGRQYDSVVDFLAPFTETGGGGALFFAHPYDNDNTRNSFRINNSVKYKSPVFAGFSFGGVYGFSNQAGGFAQNRAYSIGASYQNGPLKAAAAYMELSHPGSSTGAVDTTIFVPGTVEVPGATSLTIDSRQRTYGVGASYDVGPATIRAIWTHTSIDDVSISADGEPVLNNASAKFDNYEINGRYHLTAALALDAMYTYTQSKVSIMDDGTKAHWHTLGLQSTYALSKRTDLYLAGVYQKASSGVNAQLFGSDESSTDAQFGVTAGVRHRF</sequence>
<reference evidence="13 14" key="1">
    <citation type="submission" date="2023-08" db="EMBL/GenBank/DDBJ databases">
        <title>Genome sequencing of plant associated microbes to promote plant fitness in Sorghum bicolor and Oryza sativa.</title>
        <authorList>
            <person name="Coleman-Derr D."/>
        </authorList>
    </citation>
    <scope>NUCLEOTIDE SEQUENCE [LARGE SCALE GENOMIC DNA]</scope>
    <source>
        <strain evidence="13 14">SLBN-33</strain>
    </source>
</reference>
<dbReference type="RefSeq" id="WP_310029492.1">
    <property type="nucleotide sequence ID" value="NZ_JAVIZN010000001.1"/>
</dbReference>
<dbReference type="GO" id="GO:0046930">
    <property type="term" value="C:pore complex"/>
    <property type="evidence" value="ECO:0007669"/>
    <property type="project" value="UniProtKB-KW"/>
</dbReference>
<feature type="domain" description="Porin" evidence="12">
    <location>
        <begin position="7"/>
        <end position="350"/>
    </location>
</feature>
<dbReference type="PANTHER" id="PTHR34501">
    <property type="entry name" value="PROTEIN YDDL-RELATED"/>
    <property type="match status" value="1"/>
</dbReference>
<keyword evidence="5" id="KW-0812">Transmembrane</keyword>
<comment type="subunit">
    <text evidence="2">Homotrimer.</text>
</comment>
<comment type="subcellular location">
    <subcellularLocation>
        <location evidence="1">Cell outer membrane</location>
        <topology evidence="1">Multi-pass membrane protein</topology>
    </subcellularLocation>
</comment>
<dbReference type="InterPro" id="IPR023614">
    <property type="entry name" value="Porin_dom_sf"/>
</dbReference>
<dbReference type="PRINTS" id="PR00184">
    <property type="entry name" value="NEISSPPORIN"/>
</dbReference>
<feature type="chain" id="PRO_5044879889" evidence="11">
    <location>
        <begin position="20"/>
        <end position="381"/>
    </location>
</feature>
<dbReference type="InterPro" id="IPR050298">
    <property type="entry name" value="Gram-neg_bact_OMP"/>
</dbReference>
<evidence type="ECO:0000256" key="3">
    <source>
        <dbReference type="ARBA" id="ARBA00022448"/>
    </source>
</evidence>
<evidence type="ECO:0000313" key="13">
    <source>
        <dbReference type="EMBL" id="MDR6201333.1"/>
    </source>
</evidence>
<evidence type="ECO:0000256" key="2">
    <source>
        <dbReference type="ARBA" id="ARBA00011233"/>
    </source>
</evidence>
<evidence type="ECO:0000256" key="5">
    <source>
        <dbReference type="ARBA" id="ARBA00022692"/>
    </source>
</evidence>
<dbReference type="SUPFAM" id="SSF56935">
    <property type="entry name" value="Porins"/>
    <property type="match status" value="1"/>
</dbReference>
<dbReference type="GO" id="GO:0006811">
    <property type="term" value="P:monoatomic ion transport"/>
    <property type="evidence" value="ECO:0007669"/>
    <property type="project" value="UniProtKB-KW"/>
</dbReference>
<evidence type="ECO:0000259" key="12">
    <source>
        <dbReference type="Pfam" id="PF13609"/>
    </source>
</evidence>
<protein>
    <submittedName>
        <fullName evidence="13">GBP family porin</fullName>
    </submittedName>
</protein>
<dbReference type="Gene3D" id="2.40.160.10">
    <property type="entry name" value="Porin"/>
    <property type="match status" value="1"/>
</dbReference>
<keyword evidence="10" id="KW-0998">Cell outer membrane</keyword>
<feature type="signal peptide" evidence="11">
    <location>
        <begin position="1"/>
        <end position="19"/>
    </location>
</feature>
<evidence type="ECO:0000256" key="7">
    <source>
        <dbReference type="ARBA" id="ARBA00023065"/>
    </source>
</evidence>
<evidence type="ECO:0000256" key="4">
    <source>
        <dbReference type="ARBA" id="ARBA00022452"/>
    </source>
</evidence>
<dbReference type="Pfam" id="PF13609">
    <property type="entry name" value="Porin_4"/>
    <property type="match status" value="1"/>
</dbReference>
<keyword evidence="3" id="KW-0813">Transport</keyword>
<dbReference type="InterPro" id="IPR002299">
    <property type="entry name" value="Porin_Neis"/>
</dbReference>
<keyword evidence="6 11" id="KW-0732">Signal</keyword>
<dbReference type="CDD" id="cd00342">
    <property type="entry name" value="gram_neg_porins"/>
    <property type="match status" value="1"/>
</dbReference>
<dbReference type="InterPro" id="IPR001702">
    <property type="entry name" value="Porin_Gram-ve"/>
</dbReference>
<dbReference type="PRINTS" id="PR00182">
    <property type="entry name" value="ECOLNEIPORIN"/>
</dbReference>
<evidence type="ECO:0000256" key="11">
    <source>
        <dbReference type="SAM" id="SignalP"/>
    </source>
</evidence>
<accession>A0ABD5C8X7</accession>